<dbReference type="OrthoDB" id="416253at2759"/>
<accession>S8FQX2</accession>
<feature type="binding site" evidence="5">
    <location>
        <position position="113"/>
    </location>
    <ligand>
        <name>substrate</name>
    </ligand>
</feature>
<dbReference type="InterPro" id="IPR036812">
    <property type="entry name" value="NAD(P)_OxRdtase_dom_sf"/>
</dbReference>
<feature type="active site" description="Proton donor" evidence="4">
    <location>
        <position position="55"/>
    </location>
</feature>
<dbReference type="InterPro" id="IPR018170">
    <property type="entry name" value="Aldo/ket_reductase_CS"/>
</dbReference>
<dbReference type="Proteomes" id="UP000015241">
    <property type="component" value="Unassembled WGS sequence"/>
</dbReference>
<name>S8FQX2_FOMSC</name>
<proteinExistence type="inferred from homology"/>
<evidence type="ECO:0000256" key="2">
    <source>
        <dbReference type="ARBA" id="ARBA00022857"/>
    </source>
</evidence>
<dbReference type="EMBL" id="KE504129">
    <property type="protein sequence ID" value="EPT03646.1"/>
    <property type="molecule type" value="Genomic_DNA"/>
</dbReference>
<keyword evidence="3" id="KW-0560">Oxidoreductase</keyword>
<dbReference type="Pfam" id="PF00248">
    <property type="entry name" value="Aldo_ket_red"/>
    <property type="match status" value="1"/>
</dbReference>
<dbReference type="STRING" id="743788.S8FQX2"/>
<sequence>MTQVPKFKLNTGAEIPAIGMGCWAGFSEGEAEGAVSWFLSALKAGYRHFDTAWLYGTEKYLGEAIRQSGIPREELWINTKLPWHHPALKTVEESLDLSLRTLGVDYVDSYLLHWPQVVDWPDNAGALELLRESYKLFQEGKEAITARESPPFSETWKAMEEVYRKGKARNIGVSNFSVKTLNELLEMAEIVPAINQVEMHPYLVQEDLRRYCDSKGIQIFAYTATGYSGVLTNPRIIELAAKYGVSSAQVVLGWHLARGVGVVPKSAHPQRQNDNLNLPTLDSEDIKRISALDRNERYNKAGPDGKVHRGMKREQDVEEIVTQA</sequence>
<dbReference type="PROSITE" id="PS00798">
    <property type="entry name" value="ALDOKETO_REDUCTASE_1"/>
    <property type="match status" value="1"/>
</dbReference>
<evidence type="ECO:0000259" key="8">
    <source>
        <dbReference type="Pfam" id="PF00248"/>
    </source>
</evidence>
<dbReference type="PIRSF" id="PIRSF000097">
    <property type="entry name" value="AKR"/>
    <property type="match status" value="1"/>
</dbReference>
<feature type="domain" description="NADP-dependent oxidoreductase" evidence="8">
    <location>
        <begin position="18"/>
        <end position="293"/>
    </location>
</feature>
<evidence type="ECO:0000256" key="7">
    <source>
        <dbReference type="SAM" id="MobiDB-lite"/>
    </source>
</evidence>
<evidence type="ECO:0000256" key="1">
    <source>
        <dbReference type="ARBA" id="ARBA00007905"/>
    </source>
</evidence>
<reference evidence="9 10" key="1">
    <citation type="journal article" date="2012" name="Science">
        <title>The Paleozoic origin of enzymatic lignin decomposition reconstructed from 31 fungal genomes.</title>
        <authorList>
            <person name="Floudas D."/>
            <person name="Binder M."/>
            <person name="Riley R."/>
            <person name="Barry K."/>
            <person name="Blanchette R.A."/>
            <person name="Henrissat B."/>
            <person name="Martinez A.T."/>
            <person name="Otillar R."/>
            <person name="Spatafora J.W."/>
            <person name="Yadav J.S."/>
            <person name="Aerts A."/>
            <person name="Benoit I."/>
            <person name="Boyd A."/>
            <person name="Carlson A."/>
            <person name="Copeland A."/>
            <person name="Coutinho P.M."/>
            <person name="de Vries R.P."/>
            <person name="Ferreira P."/>
            <person name="Findley K."/>
            <person name="Foster B."/>
            <person name="Gaskell J."/>
            <person name="Glotzer D."/>
            <person name="Gorecki P."/>
            <person name="Heitman J."/>
            <person name="Hesse C."/>
            <person name="Hori C."/>
            <person name="Igarashi K."/>
            <person name="Jurgens J.A."/>
            <person name="Kallen N."/>
            <person name="Kersten P."/>
            <person name="Kohler A."/>
            <person name="Kuees U."/>
            <person name="Kumar T.K.A."/>
            <person name="Kuo A."/>
            <person name="LaButti K."/>
            <person name="Larrondo L.F."/>
            <person name="Lindquist E."/>
            <person name="Ling A."/>
            <person name="Lombard V."/>
            <person name="Lucas S."/>
            <person name="Lundell T."/>
            <person name="Martin R."/>
            <person name="McLaughlin D.J."/>
            <person name="Morgenstern I."/>
            <person name="Morin E."/>
            <person name="Murat C."/>
            <person name="Nagy L.G."/>
            <person name="Nolan M."/>
            <person name="Ohm R.A."/>
            <person name="Patyshakuliyeva A."/>
            <person name="Rokas A."/>
            <person name="Ruiz-Duenas F.J."/>
            <person name="Sabat G."/>
            <person name="Salamov A."/>
            <person name="Samejima M."/>
            <person name="Schmutz J."/>
            <person name="Slot J.C."/>
            <person name="St John F."/>
            <person name="Stenlid J."/>
            <person name="Sun H."/>
            <person name="Sun S."/>
            <person name="Syed K."/>
            <person name="Tsang A."/>
            <person name="Wiebenga A."/>
            <person name="Young D."/>
            <person name="Pisabarro A."/>
            <person name="Eastwood D.C."/>
            <person name="Martin F."/>
            <person name="Cullen D."/>
            <person name="Grigoriev I.V."/>
            <person name="Hibbett D.S."/>
        </authorList>
    </citation>
    <scope>NUCLEOTIDE SEQUENCE</scope>
    <source>
        <strain evidence="10">FP-58527</strain>
    </source>
</reference>
<protein>
    <recommendedName>
        <fullName evidence="8">NADP-dependent oxidoreductase domain-containing protein</fullName>
    </recommendedName>
</protein>
<organism evidence="9 10">
    <name type="scientific">Fomitopsis schrenkii</name>
    <name type="common">Brown rot fungus</name>
    <dbReference type="NCBI Taxonomy" id="2126942"/>
    <lineage>
        <taxon>Eukaryota</taxon>
        <taxon>Fungi</taxon>
        <taxon>Dikarya</taxon>
        <taxon>Basidiomycota</taxon>
        <taxon>Agaricomycotina</taxon>
        <taxon>Agaricomycetes</taxon>
        <taxon>Polyporales</taxon>
        <taxon>Fomitopsis</taxon>
    </lineage>
</organism>
<keyword evidence="10" id="KW-1185">Reference proteome</keyword>
<evidence type="ECO:0000313" key="9">
    <source>
        <dbReference type="EMBL" id="EPT03646.1"/>
    </source>
</evidence>
<dbReference type="AlphaFoldDB" id="S8FQX2"/>
<dbReference type="InterPro" id="IPR020471">
    <property type="entry name" value="AKR"/>
</dbReference>
<evidence type="ECO:0000256" key="3">
    <source>
        <dbReference type="ARBA" id="ARBA00023002"/>
    </source>
</evidence>
<evidence type="ECO:0000256" key="5">
    <source>
        <dbReference type="PIRSR" id="PIRSR000097-2"/>
    </source>
</evidence>
<dbReference type="HOGENOM" id="CLU_023205_0_0_1"/>
<gene>
    <name evidence="9" type="ORF">FOMPIDRAFT_155282</name>
</gene>
<dbReference type="FunFam" id="3.20.20.100:FF:000002">
    <property type="entry name" value="2,5-diketo-D-gluconic acid reductase A"/>
    <property type="match status" value="1"/>
</dbReference>
<feature type="region of interest" description="Disordered" evidence="7">
    <location>
        <begin position="295"/>
        <end position="324"/>
    </location>
</feature>
<dbReference type="PANTHER" id="PTHR43827">
    <property type="entry name" value="2,5-DIKETO-D-GLUCONIC ACID REDUCTASE"/>
    <property type="match status" value="1"/>
</dbReference>
<evidence type="ECO:0000256" key="4">
    <source>
        <dbReference type="PIRSR" id="PIRSR000097-1"/>
    </source>
</evidence>
<evidence type="ECO:0000313" key="10">
    <source>
        <dbReference type="Proteomes" id="UP000015241"/>
    </source>
</evidence>
<keyword evidence="2" id="KW-0521">NADP</keyword>
<dbReference type="InterPro" id="IPR023210">
    <property type="entry name" value="NADP_OxRdtase_dom"/>
</dbReference>
<dbReference type="PANTHER" id="PTHR43827:SF3">
    <property type="entry name" value="NADP-DEPENDENT OXIDOREDUCTASE DOMAIN-CONTAINING PROTEIN"/>
    <property type="match status" value="1"/>
</dbReference>
<feature type="compositionally biased region" description="Basic and acidic residues" evidence="7">
    <location>
        <begin position="295"/>
        <end position="315"/>
    </location>
</feature>
<dbReference type="InParanoid" id="S8FQX2"/>
<dbReference type="GO" id="GO:0016616">
    <property type="term" value="F:oxidoreductase activity, acting on the CH-OH group of donors, NAD or NADP as acceptor"/>
    <property type="evidence" value="ECO:0007669"/>
    <property type="project" value="UniProtKB-ARBA"/>
</dbReference>
<dbReference type="CDD" id="cd19071">
    <property type="entry name" value="AKR_AKR1-5-like"/>
    <property type="match status" value="1"/>
</dbReference>
<comment type="similarity">
    <text evidence="1">Belongs to the aldo/keto reductase family.</text>
</comment>
<dbReference type="PRINTS" id="PR00069">
    <property type="entry name" value="ALDKETRDTASE"/>
</dbReference>
<dbReference type="SUPFAM" id="SSF51430">
    <property type="entry name" value="NAD(P)-linked oxidoreductase"/>
    <property type="match status" value="1"/>
</dbReference>
<dbReference type="eggNOG" id="KOG1577">
    <property type="taxonomic scope" value="Eukaryota"/>
</dbReference>
<dbReference type="Gene3D" id="3.20.20.100">
    <property type="entry name" value="NADP-dependent oxidoreductase domain"/>
    <property type="match status" value="1"/>
</dbReference>
<evidence type="ECO:0000256" key="6">
    <source>
        <dbReference type="PIRSR" id="PIRSR000097-3"/>
    </source>
</evidence>
<dbReference type="PROSITE" id="PS00062">
    <property type="entry name" value="ALDOKETO_REDUCTASE_2"/>
    <property type="match status" value="1"/>
</dbReference>
<feature type="site" description="Lowers pKa of active site Tyr" evidence="6">
    <location>
        <position position="80"/>
    </location>
</feature>